<proteinExistence type="predicted"/>
<reference evidence="2" key="1">
    <citation type="submission" date="2022-11" db="EMBL/GenBank/DDBJ databases">
        <authorList>
            <person name="Scott C."/>
            <person name="Bruce N."/>
        </authorList>
    </citation>
    <scope>NUCLEOTIDE SEQUENCE</scope>
</reference>
<comment type="caution">
    <text evidence="2">The sequence shown here is derived from an EMBL/GenBank/DDBJ whole genome shotgun (WGS) entry which is preliminary data.</text>
</comment>
<evidence type="ECO:0000256" key="1">
    <source>
        <dbReference type="SAM" id="MobiDB-lite"/>
    </source>
</evidence>
<sequence>MARLYRSSSNHIGSSCRSYRHHNHNHNHPSAAKSAKIIQTPKQTPAAAPPTDVKLAREASATNLKRNRSHHDVARRNKSFDRLRALTSANKPRTGKRYTAVNQPRVQFELGIGRDDEDEDEDGDDDNDNEVDDDEWVDDNTGGANTPT</sequence>
<name>A0A9P1MCH0_9PEZI</name>
<accession>A0A9P1MCH0</accession>
<feature type="region of interest" description="Disordered" evidence="1">
    <location>
        <begin position="1"/>
        <end position="148"/>
    </location>
</feature>
<feature type="compositionally biased region" description="Polar residues" evidence="1">
    <location>
        <begin position="1"/>
        <end position="17"/>
    </location>
</feature>
<protein>
    <submittedName>
        <fullName evidence="2">Uncharacterized protein</fullName>
    </submittedName>
</protein>
<feature type="compositionally biased region" description="Basic and acidic residues" evidence="1">
    <location>
        <begin position="70"/>
        <end position="84"/>
    </location>
</feature>
<feature type="compositionally biased region" description="Basic residues" evidence="1">
    <location>
        <begin position="18"/>
        <end position="27"/>
    </location>
</feature>
<feature type="compositionally biased region" description="Low complexity" evidence="1">
    <location>
        <begin position="39"/>
        <end position="51"/>
    </location>
</feature>
<keyword evidence="3" id="KW-1185">Reference proteome</keyword>
<evidence type="ECO:0000313" key="2">
    <source>
        <dbReference type="EMBL" id="CAI4215728.1"/>
    </source>
</evidence>
<dbReference type="Proteomes" id="UP000838763">
    <property type="component" value="Unassembled WGS sequence"/>
</dbReference>
<dbReference type="AlphaFoldDB" id="A0A9P1MCH0"/>
<gene>
    <name evidence="2" type="ORF">PPNO1_LOCUS5435</name>
</gene>
<dbReference type="EMBL" id="CALLCH030000012">
    <property type="protein sequence ID" value="CAI4215728.1"/>
    <property type="molecule type" value="Genomic_DNA"/>
</dbReference>
<feature type="compositionally biased region" description="Acidic residues" evidence="1">
    <location>
        <begin position="115"/>
        <end position="138"/>
    </location>
</feature>
<evidence type="ECO:0000313" key="3">
    <source>
        <dbReference type="Proteomes" id="UP000838763"/>
    </source>
</evidence>
<organism evidence="2 3">
    <name type="scientific">Parascedosporium putredinis</name>
    <dbReference type="NCBI Taxonomy" id="1442378"/>
    <lineage>
        <taxon>Eukaryota</taxon>
        <taxon>Fungi</taxon>
        <taxon>Dikarya</taxon>
        <taxon>Ascomycota</taxon>
        <taxon>Pezizomycotina</taxon>
        <taxon>Sordariomycetes</taxon>
        <taxon>Hypocreomycetidae</taxon>
        <taxon>Microascales</taxon>
        <taxon>Microascaceae</taxon>
        <taxon>Parascedosporium</taxon>
    </lineage>
</organism>